<sequence>MLSRVANSIYWMNRYIERVENYSRYISVNINLSYDLPGIFSEKWSPLVAATGDKDLYLSLYESDTKENIIEFMTFDLKNPNSVYSSLSYARENARTIREILPKEVWEHLNGFYLNFKDFAKQPNREIHDITLFYENLKEECQLFFGMLEATMSRNEGYYFGTLGRYIERADKTSRFLDIAYFNYSNTKVKKIVDPNDLLVWAAVLKSVSAFNMYRQQYKSLNQESIIDFLIKERDFPRAICYSIKKAEYSLYRISGARPQDSYTNSAEKAISQLKHEIDFTEISDIIKFGLHEYLNEFQTKNNNIDDEVFKVYFDSELK</sequence>
<comment type="caution">
    <text evidence="2">The sequence shown here is derived from an EMBL/GenBank/DDBJ whole genome shotgun (WGS) entry which is preliminary data.</text>
</comment>
<dbReference type="PANTHER" id="PTHR34595:SF7">
    <property type="entry name" value="SLL1039 PROTEIN"/>
    <property type="match status" value="1"/>
</dbReference>
<gene>
    <name evidence="2" type="ORF">ACFOOI_17205</name>
</gene>
<dbReference type="InterPro" id="IPR051680">
    <property type="entry name" value="ATP-dep_Glu-Cys_Ligase-2"/>
</dbReference>
<accession>A0ABV7YZQ3</accession>
<keyword evidence="3" id="KW-1185">Reference proteome</keyword>
<evidence type="ECO:0000313" key="3">
    <source>
        <dbReference type="Proteomes" id="UP001595616"/>
    </source>
</evidence>
<evidence type="ECO:0000313" key="2">
    <source>
        <dbReference type="EMBL" id="MFC3812401.1"/>
    </source>
</evidence>
<evidence type="ECO:0000259" key="1">
    <source>
        <dbReference type="Pfam" id="PF04168"/>
    </source>
</evidence>
<organism evidence="2 3">
    <name type="scientific">Lacihabitans lacunae</name>
    <dbReference type="NCBI Taxonomy" id="1028214"/>
    <lineage>
        <taxon>Bacteria</taxon>
        <taxon>Pseudomonadati</taxon>
        <taxon>Bacteroidota</taxon>
        <taxon>Cytophagia</taxon>
        <taxon>Cytophagales</taxon>
        <taxon>Leadbetterellaceae</taxon>
        <taxon>Lacihabitans</taxon>
    </lineage>
</organism>
<proteinExistence type="predicted"/>
<dbReference type="EMBL" id="JBHRYQ010000001">
    <property type="protein sequence ID" value="MFC3812401.1"/>
    <property type="molecule type" value="Genomic_DNA"/>
</dbReference>
<dbReference type="Pfam" id="PF04168">
    <property type="entry name" value="Alpha-E"/>
    <property type="match status" value="1"/>
</dbReference>
<dbReference type="PANTHER" id="PTHR34595">
    <property type="entry name" value="BLR5612 PROTEIN"/>
    <property type="match status" value="1"/>
</dbReference>
<protein>
    <submittedName>
        <fullName evidence="2">Alpha-E domain-containing protein</fullName>
    </submittedName>
</protein>
<dbReference type="RefSeq" id="WP_379839273.1">
    <property type="nucleotide sequence ID" value="NZ_JBHRYQ010000001.1"/>
</dbReference>
<name>A0ABV7YZQ3_9BACT</name>
<feature type="domain" description="DUF403" evidence="1">
    <location>
        <begin position="1"/>
        <end position="314"/>
    </location>
</feature>
<dbReference type="InterPro" id="IPR007296">
    <property type="entry name" value="DUF403"/>
</dbReference>
<reference evidence="3" key="1">
    <citation type="journal article" date="2019" name="Int. J. Syst. Evol. Microbiol.">
        <title>The Global Catalogue of Microorganisms (GCM) 10K type strain sequencing project: providing services to taxonomists for standard genome sequencing and annotation.</title>
        <authorList>
            <consortium name="The Broad Institute Genomics Platform"/>
            <consortium name="The Broad Institute Genome Sequencing Center for Infectious Disease"/>
            <person name="Wu L."/>
            <person name="Ma J."/>
        </authorList>
    </citation>
    <scope>NUCLEOTIDE SEQUENCE [LARGE SCALE GENOMIC DNA]</scope>
    <source>
        <strain evidence="3">CECT 7956</strain>
    </source>
</reference>
<dbReference type="Proteomes" id="UP001595616">
    <property type="component" value="Unassembled WGS sequence"/>
</dbReference>